<feature type="domain" description="DNA mimic protein DMP19 C-terminal" evidence="1">
    <location>
        <begin position="102"/>
        <end position="197"/>
    </location>
</feature>
<dbReference type="Pfam" id="PF14300">
    <property type="entry name" value="DMP19"/>
    <property type="match status" value="1"/>
</dbReference>
<name>A0A2U2PD72_9SPHI</name>
<dbReference type="Proteomes" id="UP000245647">
    <property type="component" value="Unassembled WGS sequence"/>
</dbReference>
<dbReference type="EMBL" id="QEAS01000017">
    <property type="protein sequence ID" value="PWG79069.1"/>
    <property type="molecule type" value="Genomic_DNA"/>
</dbReference>
<gene>
    <name evidence="2" type="ORF">DDR33_18615</name>
</gene>
<evidence type="ECO:0000259" key="1">
    <source>
        <dbReference type="Pfam" id="PF14300"/>
    </source>
</evidence>
<dbReference type="OrthoDB" id="6334863at2"/>
<sequence>MKMNGGVLKLRIFCLSAILLFLTGYVCRAQFPSDSSVMEGGLAGQVLASAKEHKNRTIYTTLSPKIIDATPDKNLSQVVTDYARSKMNWSLSNEIEVLANESDIVRSVYIISQIEAEVNTGGFKQLFSGSASKLGELGETAFRAINAHSFAEVLKKATTLYHQEGLTDKFKDLDEQFYSLYDKEDLCKLRVNYIRKNKKAFKAS</sequence>
<dbReference type="Gene3D" id="1.20.1420.60">
    <property type="match status" value="1"/>
</dbReference>
<dbReference type="RefSeq" id="WP_109417314.1">
    <property type="nucleotide sequence ID" value="NZ_QEAS01000017.1"/>
</dbReference>
<dbReference type="AlphaFoldDB" id="A0A2U2PD72"/>
<evidence type="ECO:0000313" key="3">
    <source>
        <dbReference type="Proteomes" id="UP000245647"/>
    </source>
</evidence>
<comment type="caution">
    <text evidence="2">The sequence shown here is derived from an EMBL/GenBank/DDBJ whole genome shotgun (WGS) entry which is preliminary data.</text>
</comment>
<accession>A0A2U2PD72</accession>
<organism evidence="2 3">
    <name type="scientific">Pararcticibacter amylolyticus</name>
    <dbReference type="NCBI Taxonomy" id="2173175"/>
    <lineage>
        <taxon>Bacteria</taxon>
        <taxon>Pseudomonadati</taxon>
        <taxon>Bacteroidota</taxon>
        <taxon>Sphingobacteriia</taxon>
        <taxon>Sphingobacteriales</taxon>
        <taxon>Sphingobacteriaceae</taxon>
        <taxon>Pararcticibacter</taxon>
    </lineage>
</organism>
<protein>
    <recommendedName>
        <fullName evidence="1">DNA mimic protein DMP19 C-terminal domain-containing protein</fullName>
    </recommendedName>
</protein>
<reference evidence="2 3" key="1">
    <citation type="submission" date="2018-04" db="EMBL/GenBank/DDBJ databases">
        <title>Pedobacter chongqingensis sp. nov., isolated from a rottenly hemp rope.</title>
        <authorList>
            <person name="Cai Y."/>
        </authorList>
    </citation>
    <scope>NUCLEOTIDE SEQUENCE [LARGE SCALE GENOMIC DNA]</scope>
    <source>
        <strain evidence="2 3">FJ4-8</strain>
    </source>
</reference>
<proteinExistence type="predicted"/>
<keyword evidence="3" id="KW-1185">Reference proteome</keyword>
<dbReference type="InterPro" id="IPR025402">
    <property type="entry name" value="DMP19_C"/>
</dbReference>
<evidence type="ECO:0000313" key="2">
    <source>
        <dbReference type="EMBL" id="PWG79069.1"/>
    </source>
</evidence>